<comment type="similarity">
    <text evidence="1 2">Belongs to the outer membrane factor (OMF) (TC 1.B.17) family.</text>
</comment>
<gene>
    <name evidence="3" type="ORF">C1702_13100</name>
</gene>
<keyword evidence="2" id="KW-0472">Membrane</keyword>
<sequence>MSAAVVTSFRVPPRTGRGGGGLRGRIAAGVLVLLLAACAGTPPQGPAAVDLPEAWRAPLPHGGSVTALAGWWRAFADPRLAALIERAQAANPDLQAAAARHRQARAWVREARAALLPRLDASATASRGRNLDNVPGASAQSDTRLEASWEIDLFSARRAAADEQAAQAEATRHDWHAARVTLAADVAAAYVDLRLAQAREEVAELDARLAARLADWGRQQQAAGLASASDVARLQAEAAQAAARRSVEHAEAEVALQALALLLGVPAATLAAELQAPPLPADDGLPRRALPEVPPFAVETLPARLLGQRPDVAAAHQRWLAAVARQRSVDAERYPQLSFGALAGQARVSVGGQTAVSSLWSIGPSLSLPLFDGGARRARNEAALAAIDEAAATLQAKWQAAVAEVEEALERVQATRERRHAAAGQAQAWQGIARRTERQAQAGLSSGPQRLAAWRDALAAYDEQLAAQAAHAQAWIGLYRSLGGGWQAEAAVVAGAGEGQR</sequence>
<dbReference type="NCBIfam" id="TIGR01845">
    <property type="entry name" value="outer_NodT"/>
    <property type="match status" value="1"/>
</dbReference>
<dbReference type="Proteomes" id="UP000239406">
    <property type="component" value="Unassembled WGS sequence"/>
</dbReference>
<proteinExistence type="inferred from homology"/>
<reference evidence="3 4" key="1">
    <citation type="submission" date="2018-02" db="EMBL/GenBank/DDBJ databases">
        <title>Reclassifiation of [Polyangium] brachysporum DSM 7029 as Guopingzhaonella breviflexa gen. nov., sp. nov., a member of the family Comamonadaceae.</title>
        <authorList>
            <person name="Tang B."/>
        </authorList>
    </citation>
    <scope>NUCLEOTIDE SEQUENCE [LARGE SCALE GENOMIC DNA]</scope>
    <source>
        <strain evidence="3 4">DSM 15344</strain>
    </source>
</reference>
<dbReference type="EMBL" id="PSNY01000014">
    <property type="protein sequence ID" value="PPE69206.1"/>
    <property type="molecule type" value="Genomic_DNA"/>
</dbReference>
<dbReference type="GO" id="GO:0015562">
    <property type="term" value="F:efflux transmembrane transporter activity"/>
    <property type="evidence" value="ECO:0007669"/>
    <property type="project" value="InterPro"/>
</dbReference>
<evidence type="ECO:0000256" key="2">
    <source>
        <dbReference type="RuleBase" id="RU362097"/>
    </source>
</evidence>
<dbReference type="SUPFAM" id="SSF56954">
    <property type="entry name" value="Outer membrane efflux proteins (OEP)"/>
    <property type="match status" value="1"/>
</dbReference>
<keyword evidence="2" id="KW-0812">Transmembrane</keyword>
<dbReference type="AlphaFoldDB" id="A0A2S5T2M5"/>
<keyword evidence="4" id="KW-1185">Reference proteome</keyword>
<evidence type="ECO:0000313" key="4">
    <source>
        <dbReference type="Proteomes" id="UP000239406"/>
    </source>
</evidence>
<comment type="subcellular location">
    <subcellularLocation>
        <location evidence="2">Cell membrane</location>
        <topology evidence="2">Lipid-anchor</topology>
    </subcellularLocation>
</comment>
<dbReference type="PANTHER" id="PTHR30203">
    <property type="entry name" value="OUTER MEMBRANE CATION EFFLUX PROTEIN"/>
    <property type="match status" value="1"/>
</dbReference>
<name>A0A2S5T2M5_9BURK</name>
<dbReference type="Pfam" id="PF02321">
    <property type="entry name" value="OEP"/>
    <property type="match status" value="2"/>
</dbReference>
<organism evidence="3 4">
    <name type="scientific">Caldimonas thermodepolymerans</name>
    <dbReference type="NCBI Taxonomy" id="215580"/>
    <lineage>
        <taxon>Bacteria</taxon>
        <taxon>Pseudomonadati</taxon>
        <taxon>Pseudomonadota</taxon>
        <taxon>Betaproteobacteria</taxon>
        <taxon>Burkholderiales</taxon>
        <taxon>Sphaerotilaceae</taxon>
        <taxon>Caldimonas</taxon>
    </lineage>
</organism>
<dbReference type="InterPro" id="IPR003423">
    <property type="entry name" value="OMP_efflux"/>
</dbReference>
<dbReference type="Gene3D" id="1.20.1600.10">
    <property type="entry name" value="Outer membrane efflux proteins (OEP)"/>
    <property type="match status" value="1"/>
</dbReference>
<dbReference type="GO" id="GO:0005886">
    <property type="term" value="C:plasma membrane"/>
    <property type="evidence" value="ECO:0007669"/>
    <property type="project" value="UniProtKB-SubCell"/>
</dbReference>
<accession>A0A2S5T2M5</accession>
<dbReference type="Gene3D" id="2.20.200.10">
    <property type="entry name" value="Outer membrane efflux proteins (OEP)"/>
    <property type="match status" value="1"/>
</dbReference>
<comment type="caution">
    <text evidence="3">The sequence shown here is derived from an EMBL/GenBank/DDBJ whole genome shotgun (WGS) entry which is preliminary data.</text>
</comment>
<evidence type="ECO:0000313" key="3">
    <source>
        <dbReference type="EMBL" id="PPE69206.1"/>
    </source>
</evidence>
<keyword evidence="2" id="KW-1134">Transmembrane beta strand</keyword>
<keyword evidence="2" id="KW-0564">Palmitate</keyword>
<dbReference type="InterPro" id="IPR010131">
    <property type="entry name" value="MdtP/NodT-like"/>
</dbReference>
<keyword evidence="2" id="KW-0449">Lipoprotein</keyword>
<dbReference type="PANTHER" id="PTHR30203:SF29">
    <property type="entry name" value="PROTEIN CYAE"/>
    <property type="match status" value="1"/>
</dbReference>
<evidence type="ECO:0000256" key="1">
    <source>
        <dbReference type="ARBA" id="ARBA00007613"/>
    </source>
</evidence>
<protein>
    <submittedName>
        <fullName evidence="3">RND transporter</fullName>
    </submittedName>
</protein>